<dbReference type="PANTHER" id="PTHR11461">
    <property type="entry name" value="SERINE PROTEASE INHIBITOR, SERPIN"/>
    <property type="match status" value="1"/>
</dbReference>
<dbReference type="RefSeq" id="NP_955045.1">
    <property type="nucleotide sequence ID" value="NC_005309.1"/>
</dbReference>
<evidence type="ECO:0000313" key="3">
    <source>
        <dbReference type="EMBL" id="AAR83368.1"/>
    </source>
</evidence>
<proteinExistence type="inferred from homology"/>
<dbReference type="GO" id="GO:0005615">
    <property type="term" value="C:extracellular space"/>
    <property type="evidence" value="ECO:0007669"/>
    <property type="project" value="InterPro"/>
</dbReference>
<dbReference type="SUPFAM" id="SSF56574">
    <property type="entry name" value="Serpins"/>
    <property type="match status" value="1"/>
</dbReference>
<organismHost>
    <name type="scientific">Serinus</name>
    <dbReference type="NCBI Taxonomy" id="9134"/>
</organismHost>
<dbReference type="EMBL" id="AY318871">
    <property type="protein sequence ID" value="AAR83368.1"/>
    <property type="molecule type" value="Genomic_DNA"/>
</dbReference>
<dbReference type="PANTHER" id="PTHR11461:SF211">
    <property type="entry name" value="GH10112P-RELATED"/>
    <property type="match status" value="1"/>
</dbReference>
<dbReference type="CDD" id="cd00172">
    <property type="entry name" value="serpin"/>
    <property type="match status" value="1"/>
</dbReference>
<evidence type="ECO:0000256" key="1">
    <source>
        <dbReference type="ARBA" id="ARBA00008009"/>
    </source>
</evidence>
<dbReference type="InterPro" id="IPR036186">
    <property type="entry name" value="Serpin_sf"/>
</dbReference>
<organism evidence="3 4">
    <name type="scientific">Canarypox virus</name>
    <name type="common">CNPV</name>
    <dbReference type="NCBI Taxonomy" id="44088"/>
    <lineage>
        <taxon>Viruses</taxon>
        <taxon>Varidnaviria</taxon>
        <taxon>Bamfordvirae</taxon>
        <taxon>Nucleocytoviricota</taxon>
        <taxon>Pokkesviricetes</taxon>
        <taxon>Chitovirales</taxon>
        <taxon>Poxviridae</taxon>
        <taxon>Chordopoxvirinae</taxon>
        <taxon>Avipoxvirus</taxon>
        <taxon>Avipoxvirus canarypox</taxon>
    </lineage>
</organism>
<reference evidence="3 4" key="1">
    <citation type="journal article" date="2004" name="J. Virol.">
        <title>The genome of canarypox virus.</title>
        <authorList>
            <person name="Tulman E.R."/>
            <person name="Afonso C.L."/>
            <person name="Lu Z."/>
            <person name="Zsak L."/>
            <person name="Kutish G.F."/>
            <person name="Rock D.L."/>
        </authorList>
    </citation>
    <scope>NUCLEOTIDE SEQUENCE [LARGE SCALE GENOMIC DNA]</scope>
    <source>
        <strain evidence="3">ATCC VR-111</strain>
    </source>
</reference>
<protein>
    <submittedName>
        <fullName evidence="3">CNPV022 putative serpin</fullName>
    </submittedName>
</protein>
<name>Q6VZX5_CNPV</name>
<dbReference type="Gene3D" id="3.30.497.10">
    <property type="entry name" value="Antithrombin, subunit I, domain 2"/>
    <property type="match status" value="1"/>
</dbReference>
<dbReference type="SMART" id="SM00093">
    <property type="entry name" value="SERPIN"/>
    <property type="match status" value="1"/>
</dbReference>
<dbReference type="InterPro" id="IPR000215">
    <property type="entry name" value="Serpin_fam"/>
</dbReference>
<evidence type="ECO:0000259" key="2">
    <source>
        <dbReference type="SMART" id="SM00093"/>
    </source>
</evidence>
<feature type="domain" description="Serpin" evidence="2">
    <location>
        <begin position="5"/>
        <end position="358"/>
    </location>
</feature>
<dbReference type="KEGG" id="vg:2700343"/>
<comment type="similarity">
    <text evidence="1">Belongs to the serpin family. Poxviruses subfamily.</text>
</comment>
<dbReference type="OrthoDB" id="14126at10239"/>
<sequence>MSYIVKVLNELYVPGEKLCISPRGLYTILMNLMIGCKKDTRDKVKDILGIFGGYVPISETPEFRIEPCDNSNELINESVMLIEKGYPIKKDFINSSMDIFSTKVIHFTEDSDEVIEKVRKWILLSTRGLIKDIELSLSENTRLEIINVVYFKFKWRYPFDADITSKMPFNKYDGSKVMIDTMIMYNTSYYYKRDEDMKSQIVMLEYDDYRFAMFIVIPDTATGIDNIVSFLKDDVNMINRITMKKDMNFKEINLYLPKFEMENDVDMSEALINMGCEDLFKNGELVGISDVKTLRVSGIKQKTVIKVDEIGTEAASVTDTCVTDGPSNCIEVSANVPFMYIVADLQTKIPLFVGVFQG</sequence>
<gene>
    <name evidence="3" type="primary">CNPV022</name>
</gene>
<dbReference type="InterPro" id="IPR042178">
    <property type="entry name" value="Serpin_sf_1"/>
</dbReference>
<evidence type="ECO:0000313" key="4">
    <source>
        <dbReference type="Proteomes" id="UP000168164"/>
    </source>
</evidence>
<dbReference type="GO" id="GO:0004867">
    <property type="term" value="F:serine-type endopeptidase inhibitor activity"/>
    <property type="evidence" value="ECO:0007669"/>
    <property type="project" value="InterPro"/>
</dbReference>
<dbReference type="Pfam" id="PF00079">
    <property type="entry name" value="Serpin"/>
    <property type="match status" value="1"/>
</dbReference>
<dbReference type="InterPro" id="IPR023796">
    <property type="entry name" value="Serpin_dom"/>
</dbReference>
<keyword evidence="4" id="KW-1185">Reference proteome</keyword>
<dbReference type="InterPro" id="IPR042185">
    <property type="entry name" value="Serpin_sf_2"/>
</dbReference>
<accession>Q6VZX5</accession>
<dbReference type="GeneID" id="2700343"/>
<dbReference type="Gene3D" id="2.30.39.10">
    <property type="entry name" value="Alpha-1-antitrypsin, domain 1"/>
    <property type="match status" value="1"/>
</dbReference>
<dbReference type="Proteomes" id="UP000168164">
    <property type="component" value="Segment"/>
</dbReference>